<comment type="caution">
    <text evidence="7">The sequence shown here is derived from an EMBL/GenBank/DDBJ whole genome shotgun (WGS) entry which is preliminary data.</text>
</comment>
<keyword evidence="3 6" id="KW-0812">Transmembrane</keyword>
<keyword evidence="4 6" id="KW-1133">Transmembrane helix</keyword>
<feature type="transmembrane region" description="Helical" evidence="6">
    <location>
        <begin position="6"/>
        <end position="25"/>
    </location>
</feature>
<dbReference type="Pfam" id="PF00474">
    <property type="entry name" value="SSF"/>
    <property type="match status" value="1"/>
</dbReference>
<comment type="subcellular location">
    <subcellularLocation>
        <location evidence="1">Membrane</location>
        <topology evidence="1">Multi-pass membrane protein</topology>
    </subcellularLocation>
</comment>
<accession>A0A0F9BSV3</accession>
<evidence type="ECO:0000256" key="4">
    <source>
        <dbReference type="ARBA" id="ARBA00022989"/>
    </source>
</evidence>
<dbReference type="Gene3D" id="1.20.1730.10">
    <property type="entry name" value="Sodium/glucose cotransporter"/>
    <property type="match status" value="1"/>
</dbReference>
<dbReference type="AlphaFoldDB" id="A0A0F9BSV3"/>
<keyword evidence="5 6" id="KW-0472">Membrane</keyword>
<evidence type="ECO:0000256" key="1">
    <source>
        <dbReference type="ARBA" id="ARBA00004141"/>
    </source>
</evidence>
<evidence type="ECO:0000256" key="6">
    <source>
        <dbReference type="SAM" id="Phobius"/>
    </source>
</evidence>
<reference evidence="7" key="1">
    <citation type="journal article" date="2015" name="Nature">
        <title>Complex archaea that bridge the gap between prokaryotes and eukaryotes.</title>
        <authorList>
            <person name="Spang A."/>
            <person name="Saw J.H."/>
            <person name="Jorgensen S.L."/>
            <person name="Zaremba-Niedzwiedzka K."/>
            <person name="Martijn J."/>
            <person name="Lind A.E."/>
            <person name="van Eijk R."/>
            <person name="Schleper C."/>
            <person name="Guy L."/>
            <person name="Ettema T.J."/>
        </authorList>
    </citation>
    <scope>NUCLEOTIDE SEQUENCE</scope>
</reference>
<dbReference type="EMBL" id="LAZR01047743">
    <property type="protein sequence ID" value="KKK93509.1"/>
    <property type="molecule type" value="Genomic_DNA"/>
</dbReference>
<feature type="transmembrane region" description="Helical" evidence="6">
    <location>
        <begin position="70"/>
        <end position="88"/>
    </location>
</feature>
<feature type="transmembrane region" description="Helical" evidence="6">
    <location>
        <begin position="45"/>
        <end position="64"/>
    </location>
</feature>
<dbReference type="InterPro" id="IPR038377">
    <property type="entry name" value="Na/Glc_symporter_sf"/>
</dbReference>
<feature type="non-terminal residue" evidence="7">
    <location>
        <position position="192"/>
    </location>
</feature>
<feature type="transmembrane region" description="Helical" evidence="6">
    <location>
        <begin position="168"/>
        <end position="187"/>
    </location>
</feature>
<evidence type="ECO:0000256" key="2">
    <source>
        <dbReference type="ARBA" id="ARBA00006434"/>
    </source>
</evidence>
<proteinExistence type="inferred from homology"/>
<protein>
    <submittedName>
        <fullName evidence="7">Uncharacterized protein</fullName>
    </submittedName>
</protein>
<evidence type="ECO:0000313" key="7">
    <source>
        <dbReference type="EMBL" id="KKK93509.1"/>
    </source>
</evidence>
<dbReference type="GO" id="GO:0016020">
    <property type="term" value="C:membrane"/>
    <property type="evidence" value="ECO:0007669"/>
    <property type="project" value="UniProtKB-SubCell"/>
</dbReference>
<comment type="similarity">
    <text evidence="2">Belongs to the sodium:solute symporter (SSF) (TC 2.A.21) family.</text>
</comment>
<name>A0A0F9BSV3_9ZZZZ</name>
<evidence type="ECO:0000256" key="3">
    <source>
        <dbReference type="ARBA" id="ARBA00022692"/>
    </source>
</evidence>
<dbReference type="GO" id="GO:0022857">
    <property type="term" value="F:transmembrane transporter activity"/>
    <property type="evidence" value="ECO:0007669"/>
    <property type="project" value="InterPro"/>
</dbReference>
<sequence>MLSFNLLVGVCLFYVTVLFIVAFVAEKRAERGHVSWLRSPAVYTLSLSIYCTAWTFYGAVGYAARSGLEFVTIYLGPTLVMVGWWGLVRKLVRIGRTQRITSIADLISSRYGKSTMLGGLVTVLAVLGTTPYIALQLQSVTLSFAVFARTGDTLSPPAWAVSDLESTALWVAAGLALFTVIFGTRNLDVNER</sequence>
<evidence type="ECO:0000256" key="5">
    <source>
        <dbReference type="ARBA" id="ARBA00023136"/>
    </source>
</evidence>
<organism evidence="7">
    <name type="scientific">marine sediment metagenome</name>
    <dbReference type="NCBI Taxonomy" id="412755"/>
    <lineage>
        <taxon>unclassified sequences</taxon>
        <taxon>metagenomes</taxon>
        <taxon>ecological metagenomes</taxon>
    </lineage>
</organism>
<gene>
    <name evidence="7" type="ORF">LCGC14_2692190</name>
</gene>
<feature type="transmembrane region" description="Helical" evidence="6">
    <location>
        <begin position="117"/>
        <end position="148"/>
    </location>
</feature>
<dbReference type="InterPro" id="IPR001734">
    <property type="entry name" value="Na/solute_symporter"/>
</dbReference>